<evidence type="ECO:0000259" key="3">
    <source>
        <dbReference type="PROSITE" id="PS50887"/>
    </source>
</evidence>
<dbReference type="CDD" id="cd00130">
    <property type="entry name" value="PAS"/>
    <property type="match status" value="1"/>
</dbReference>
<dbReference type="InterPro" id="IPR043128">
    <property type="entry name" value="Rev_trsase/Diguanyl_cyclase"/>
</dbReference>
<evidence type="ECO:0000313" key="4">
    <source>
        <dbReference type="EMBL" id="MPM70380.1"/>
    </source>
</evidence>
<dbReference type="InterPro" id="IPR035965">
    <property type="entry name" value="PAS-like_dom_sf"/>
</dbReference>
<reference evidence="4" key="1">
    <citation type="submission" date="2019-08" db="EMBL/GenBank/DDBJ databases">
        <authorList>
            <person name="Kucharzyk K."/>
            <person name="Murdoch R.W."/>
            <person name="Higgins S."/>
            <person name="Loffler F."/>
        </authorList>
    </citation>
    <scope>NUCLEOTIDE SEQUENCE</scope>
</reference>
<sequence>MIGSFFPILSGFLYIIRVDPVPGMDISAFGFLFTNLFLVLGFSRFQLLDLVPVAHDLLIERVRAGVVVIDWQDRIVDINDHAKLLFKLGSKDVLGKNMKDLIPWDLNLNSVSRSQEISEFALPDTKDTYVDLQISSLNPKKNLPPGYLLILRDISDRKNAEINLQQANEELVHQIHEINRLQKMLENQATHDSLTGLFNRHLMDEVLASLIAQTERNKSALSIIVLDIDHFKEINDTFGHQMGDNFLREYGKCIQSAIRKGDFACRFGGDEFLIAFPNMETAQALKRANELRLILHEIELVSEQEQVRTTVSLGVATYPHHGDSIAQVINAADQAMYSAKEKGRNLAEKAA</sequence>
<dbReference type="GO" id="GO:0052621">
    <property type="term" value="F:diguanylate cyclase activity"/>
    <property type="evidence" value="ECO:0007669"/>
    <property type="project" value="TreeGrafter"/>
</dbReference>
<dbReference type="InterPro" id="IPR000700">
    <property type="entry name" value="PAS-assoc_C"/>
</dbReference>
<feature type="domain" description="PAC" evidence="2">
    <location>
        <begin position="113"/>
        <end position="166"/>
    </location>
</feature>
<dbReference type="Pfam" id="PF00989">
    <property type="entry name" value="PAS"/>
    <property type="match status" value="1"/>
</dbReference>
<dbReference type="NCBIfam" id="TIGR00254">
    <property type="entry name" value="GGDEF"/>
    <property type="match status" value="1"/>
</dbReference>
<keyword evidence="1" id="KW-0175">Coiled coil</keyword>
<dbReference type="SUPFAM" id="SSF55073">
    <property type="entry name" value="Nucleotide cyclase"/>
    <property type="match status" value="1"/>
</dbReference>
<feature type="domain" description="GGDEF" evidence="3">
    <location>
        <begin position="219"/>
        <end position="351"/>
    </location>
</feature>
<name>A0A645BY05_9ZZZZ</name>
<dbReference type="EMBL" id="VSSQ01023440">
    <property type="protein sequence ID" value="MPM70380.1"/>
    <property type="molecule type" value="Genomic_DNA"/>
</dbReference>
<evidence type="ECO:0000259" key="2">
    <source>
        <dbReference type="PROSITE" id="PS50113"/>
    </source>
</evidence>
<protein>
    <submittedName>
        <fullName evidence="4">Uncharacterized protein</fullName>
    </submittedName>
</protein>
<dbReference type="CDD" id="cd01949">
    <property type="entry name" value="GGDEF"/>
    <property type="match status" value="1"/>
</dbReference>
<dbReference type="AlphaFoldDB" id="A0A645BY05"/>
<dbReference type="Pfam" id="PF16927">
    <property type="entry name" value="HisKA_7TM"/>
    <property type="match status" value="1"/>
</dbReference>
<comment type="caution">
    <text evidence="4">The sequence shown here is derived from an EMBL/GenBank/DDBJ whole genome shotgun (WGS) entry which is preliminary data.</text>
</comment>
<dbReference type="Gene3D" id="3.30.70.270">
    <property type="match status" value="1"/>
</dbReference>
<evidence type="ECO:0000256" key="1">
    <source>
        <dbReference type="SAM" id="Coils"/>
    </source>
</evidence>
<dbReference type="InterPro" id="IPR000160">
    <property type="entry name" value="GGDEF_dom"/>
</dbReference>
<feature type="coiled-coil region" evidence="1">
    <location>
        <begin position="157"/>
        <end position="188"/>
    </location>
</feature>
<dbReference type="InterPro" id="IPR013767">
    <property type="entry name" value="PAS_fold"/>
</dbReference>
<dbReference type="InterPro" id="IPR029787">
    <property type="entry name" value="Nucleotide_cyclase"/>
</dbReference>
<dbReference type="GO" id="GO:0006355">
    <property type="term" value="P:regulation of DNA-templated transcription"/>
    <property type="evidence" value="ECO:0007669"/>
    <property type="project" value="InterPro"/>
</dbReference>
<dbReference type="Gene3D" id="3.30.450.20">
    <property type="entry name" value="PAS domain"/>
    <property type="match status" value="1"/>
</dbReference>
<dbReference type="Pfam" id="PF00990">
    <property type="entry name" value="GGDEF"/>
    <property type="match status" value="1"/>
</dbReference>
<proteinExistence type="predicted"/>
<dbReference type="FunFam" id="3.30.70.270:FF:000001">
    <property type="entry name" value="Diguanylate cyclase domain protein"/>
    <property type="match status" value="1"/>
</dbReference>
<dbReference type="SUPFAM" id="SSF55785">
    <property type="entry name" value="PYP-like sensor domain (PAS domain)"/>
    <property type="match status" value="1"/>
</dbReference>
<dbReference type="PROSITE" id="PS50887">
    <property type="entry name" value="GGDEF"/>
    <property type="match status" value="1"/>
</dbReference>
<organism evidence="4">
    <name type="scientific">bioreactor metagenome</name>
    <dbReference type="NCBI Taxonomy" id="1076179"/>
    <lineage>
        <taxon>unclassified sequences</taxon>
        <taxon>metagenomes</taxon>
        <taxon>ecological metagenomes</taxon>
    </lineage>
</organism>
<gene>
    <name evidence="4" type="ORF">SDC9_117335</name>
</gene>
<dbReference type="InterPro" id="IPR050469">
    <property type="entry name" value="Diguanylate_Cyclase"/>
</dbReference>
<dbReference type="SMART" id="SM00267">
    <property type="entry name" value="GGDEF"/>
    <property type="match status" value="1"/>
</dbReference>
<dbReference type="InterPro" id="IPR031621">
    <property type="entry name" value="HisKA_7TM"/>
</dbReference>
<dbReference type="PANTHER" id="PTHR45138:SF9">
    <property type="entry name" value="DIGUANYLATE CYCLASE DGCM-RELATED"/>
    <property type="match status" value="1"/>
</dbReference>
<accession>A0A645BY05</accession>
<dbReference type="InterPro" id="IPR000014">
    <property type="entry name" value="PAS"/>
</dbReference>
<dbReference type="PANTHER" id="PTHR45138">
    <property type="entry name" value="REGULATORY COMPONENTS OF SENSORY TRANSDUCTION SYSTEM"/>
    <property type="match status" value="1"/>
</dbReference>
<dbReference type="NCBIfam" id="TIGR00229">
    <property type="entry name" value="sensory_box"/>
    <property type="match status" value="1"/>
</dbReference>
<dbReference type="PROSITE" id="PS50113">
    <property type="entry name" value="PAC"/>
    <property type="match status" value="1"/>
</dbReference>